<feature type="transmembrane region" description="Helical" evidence="13">
    <location>
        <begin position="59"/>
        <end position="83"/>
    </location>
</feature>
<evidence type="ECO:0000313" key="14">
    <source>
        <dbReference type="EMBL" id="CUO15149.1"/>
    </source>
</evidence>
<feature type="transmembrane region" description="Helical" evidence="13">
    <location>
        <begin position="326"/>
        <end position="351"/>
    </location>
</feature>
<comment type="subcellular location">
    <subcellularLocation>
        <location evidence="2">Cell membrane</location>
        <topology evidence="2">Multi-pass membrane protein</topology>
    </subcellularLocation>
</comment>
<evidence type="ECO:0000256" key="11">
    <source>
        <dbReference type="ARBA" id="ARBA00023136"/>
    </source>
</evidence>
<feature type="transmembrane region" description="Helical" evidence="13">
    <location>
        <begin position="363"/>
        <end position="384"/>
    </location>
</feature>
<evidence type="ECO:0000256" key="1">
    <source>
        <dbReference type="ARBA" id="ARBA00003408"/>
    </source>
</evidence>
<feature type="transmembrane region" description="Helical" evidence="13">
    <location>
        <begin position="396"/>
        <end position="416"/>
    </location>
</feature>
<keyword evidence="6" id="KW-0050">Antiport</keyword>
<feature type="transmembrane region" description="Helical" evidence="13">
    <location>
        <begin position="200"/>
        <end position="223"/>
    </location>
</feature>
<dbReference type="AlphaFoldDB" id="A0A174CSN1"/>
<evidence type="ECO:0000256" key="12">
    <source>
        <dbReference type="ARBA" id="ARBA00031636"/>
    </source>
</evidence>
<keyword evidence="9 13" id="KW-1133">Transmembrane helix</keyword>
<evidence type="ECO:0000256" key="3">
    <source>
        <dbReference type="ARBA" id="ARBA00010199"/>
    </source>
</evidence>
<dbReference type="PIRSF" id="PIRSF006603">
    <property type="entry name" value="DinF"/>
    <property type="match status" value="1"/>
</dbReference>
<evidence type="ECO:0000313" key="15">
    <source>
        <dbReference type="Proteomes" id="UP000095594"/>
    </source>
</evidence>
<evidence type="ECO:0000256" key="6">
    <source>
        <dbReference type="ARBA" id="ARBA00022449"/>
    </source>
</evidence>
<dbReference type="CDD" id="cd13137">
    <property type="entry name" value="MATE_NorM_like"/>
    <property type="match status" value="1"/>
</dbReference>
<evidence type="ECO:0000256" key="2">
    <source>
        <dbReference type="ARBA" id="ARBA00004651"/>
    </source>
</evidence>
<evidence type="ECO:0000256" key="8">
    <source>
        <dbReference type="ARBA" id="ARBA00022692"/>
    </source>
</evidence>
<dbReference type="Pfam" id="PF01554">
    <property type="entry name" value="MatE"/>
    <property type="match status" value="2"/>
</dbReference>
<feature type="transmembrane region" description="Helical" evidence="13">
    <location>
        <begin position="172"/>
        <end position="194"/>
    </location>
</feature>
<dbReference type="EMBL" id="CYZX01000006">
    <property type="protein sequence ID" value="CUO15149.1"/>
    <property type="molecule type" value="Genomic_DNA"/>
</dbReference>
<dbReference type="NCBIfam" id="TIGR00797">
    <property type="entry name" value="matE"/>
    <property type="match status" value="1"/>
</dbReference>
<keyword evidence="10" id="KW-0406">Ion transport</keyword>
<comment type="similarity">
    <text evidence="3">Belongs to the multi antimicrobial extrusion (MATE) (TC 2.A.66.1) family.</text>
</comment>
<keyword evidence="5" id="KW-0813">Transport</keyword>
<feature type="transmembrane region" description="Helical" evidence="13">
    <location>
        <begin position="428"/>
        <end position="447"/>
    </location>
</feature>
<evidence type="ECO:0000256" key="13">
    <source>
        <dbReference type="SAM" id="Phobius"/>
    </source>
</evidence>
<evidence type="ECO:0000256" key="9">
    <source>
        <dbReference type="ARBA" id="ARBA00022989"/>
    </source>
</evidence>
<gene>
    <name evidence="14" type="primary">norM_4</name>
    <name evidence="14" type="ORF">ERS852471_01027</name>
</gene>
<reference evidence="14 15" key="1">
    <citation type="submission" date="2015-09" db="EMBL/GenBank/DDBJ databases">
        <authorList>
            <consortium name="Pathogen Informatics"/>
        </authorList>
    </citation>
    <scope>NUCLEOTIDE SEQUENCE [LARGE SCALE GENOMIC DNA]</scope>
    <source>
        <strain evidence="14 15">2789STDY5834856</strain>
    </source>
</reference>
<feature type="transmembrane region" description="Helical" evidence="13">
    <location>
        <begin position="138"/>
        <end position="160"/>
    </location>
</feature>
<dbReference type="RefSeq" id="WP_084758963.1">
    <property type="nucleotide sequence ID" value="NZ_CABIXQ010000006.1"/>
</dbReference>
<dbReference type="GO" id="GO:0006811">
    <property type="term" value="P:monoatomic ion transport"/>
    <property type="evidence" value="ECO:0007669"/>
    <property type="project" value="UniProtKB-KW"/>
</dbReference>
<evidence type="ECO:0000256" key="7">
    <source>
        <dbReference type="ARBA" id="ARBA00022475"/>
    </source>
</evidence>
<sequence>MIELNPRKILYKPSYLNEIKSILILAIPVIIENILQVLLGTTDTLFAGKLHPNAIAGIGATNLINNIYIAFFTAIGVGTTAIVSRNIGLKNKEKAIETVKQAIILTTGISLIIGLISFLFAKPILITLGATSDILEYALPYFIVVAVPCIFLSLSLILSSSLRAAGNTKTPMIASIVANVINIILNYILIFGIFDFKGLGIIGAGLATTISRVITVSILLFSLCKGKTTLKLKLFDKWIIDKGLILSISKIGVPAGIEKLIMRFGQLAYGSLIISLGTSSYVAHNIAGTIESYSYLPAMGFGVAATTLIGSQLGADNPKFAKRYGLLCNLLSTIVMIIIGSIFFIAAPSLAKMFTDDLEVQNLVVTVLRIIAIFQPFLSITLVISSALQGAGDTKLPMYSTLIGIWGIRVLFGYIFAVKFNLGLVGIWLAYSLDIVVRSIILLSRFLKGKWDEIKIS</sequence>
<keyword evidence="7" id="KW-1003">Cell membrane</keyword>
<dbReference type="GO" id="GO:0042910">
    <property type="term" value="F:xenobiotic transmembrane transporter activity"/>
    <property type="evidence" value="ECO:0007669"/>
    <property type="project" value="InterPro"/>
</dbReference>
<dbReference type="PANTHER" id="PTHR43298">
    <property type="entry name" value="MULTIDRUG RESISTANCE PROTEIN NORM-RELATED"/>
    <property type="match status" value="1"/>
</dbReference>
<keyword evidence="8 13" id="KW-0812">Transmembrane</keyword>
<evidence type="ECO:0000256" key="5">
    <source>
        <dbReference type="ARBA" id="ARBA00022448"/>
    </source>
</evidence>
<comment type="function">
    <text evidence="1">Multidrug efflux pump.</text>
</comment>
<dbReference type="Proteomes" id="UP000095594">
    <property type="component" value="Unassembled WGS sequence"/>
</dbReference>
<dbReference type="GO" id="GO:0005886">
    <property type="term" value="C:plasma membrane"/>
    <property type="evidence" value="ECO:0007669"/>
    <property type="project" value="UniProtKB-SubCell"/>
</dbReference>
<keyword evidence="11 13" id="KW-0472">Membrane</keyword>
<organism evidence="14 15">
    <name type="scientific">Clostridium disporicum</name>
    <dbReference type="NCBI Taxonomy" id="84024"/>
    <lineage>
        <taxon>Bacteria</taxon>
        <taxon>Bacillati</taxon>
        <taxon>Bacillota</taxon>
        <taxon>Clostridia</taxon>
        <taxon>Eubacteriales</taxon>
        <taxon>Clostridiaceae</taxon>
        <taxon>Clostridium</taxon>
    </lineage>
</organism>
<feature type="transmembrane region" description="Helical" evidence="13">
    <location>
        <begin position="21"/>
        <end position="39"/>
    </location>
</feature>
<dbReference type="OrthoDB" id="62420at2"/>
<feature type="transmembrane region" description="Helical" evidence="13">
    <location>
        <begin position="103"/>
        <end position="126"/>
    </location>
</feature>
<dbReference type="PANTHER" id="PTHR43298:SF2">
    <property type="entry name" value="FMN_FAD EXPORTER YEEO-RELATED"/>
    <property type="match status" value="1"/>
</dbReference>
<dbReference type="InterPro" id="IPR048279">
    <property type="entry name" value="MdtK-like"/>
</dbReference>
<proteinExistence type="inferred from homology"/>
<dbReference type="InterPro" id="IPR002528">
    <property type="entry name" value="MATE_fam"/>
</dbReference>
<evidence type="ECO:0000256" key="10">
    <source>
        <dbReference type="ARBA" id="ARBA00023065"/>
    </source>
</evidence>
<accession>A0A174CSN1</accession>
<dbReference type="InterPro" id="IPR050222">
    <property type="entry name" value="MATE_MdtK"/>
</dbReference>
<evidence type="ECO:0000256" key="4">
    <source>
        <dbReference type="ARBA" id="ARBA00020268"/>
    </source>
</evidence>
<name>A0A174CSN1_9CLOT</name>
<protein>
    <recommendedName>
        <fullName evidence="4">Probable multidrug resistance protein NorM</fullName>
    </recommendedName>
    <alternativeName>
        <fullName evidence="12">Multidrug-efflux transporter</fullName>
    </alternativeName>
</protein>
<dbReference type="GO" id="GO:0015297">
    <property type="term" value="F:antiporter activity"/>
    <property type="evidence" value="ECO:0007669"/>
    <property type="project" value="UniProtKB-KW"/>
</dbReference>